<comment type="caution">
    <text evidence="3">The sequence shown here is derived from an EMBL/GenBank/DDBJ whole genome shotgun (WGS) entry which is preliminary data.</text>
</comment>
<dbReference type="EMBL" id="PQIB02000011">
    <property type="protein sequence ID" value="RLM84765.1"/>
    <property type="molecule type" value="Genomic_DNA"/>
</dbReference>
<protein>
    <submittedName>
        <fullName evidence="3">Uncharacterized protein</fullName>
    </submittedName>
</protein>
<dbReference type="PANTHER" id="PTHR32141">
    <property type="match status" value="1"/>
</dbReference>
<dbReference type="Proteomes" id="UP000275267">
    <property type="component" value="Unassembled WGS sequence"/>
</dbReference>
<evidence type="ECO:0000313" key="3">
    <source>
        <dbReference type="EMBL" id="RLM84765.1"/>
    </source>
</evidence>
<dbReference type="AlphaFoldDB" id="A0A3L6QPX3"/>
<dbReference type="InterPro" id="IPR055302">
    <property type="entry name" value="F-box_dom-containing"/>
</dbReference>
<proteinExistence type="predicted"/>
<keyword evidence="4" id="KW-1185">Reference proteome</keyword>
<dbReference type="STRING" id="4540.A0A3L6QPX3"/>
<evidence type="ECO:0000313" key="4">
    <source>
        <dbReference type="Proteomes" id="UP000275267"/>
    </source>
</evidence>
<reference evidence="4" key="1">
    <citation type="journal article" date="2019" name="Nat. Commun.">
        <title>The genome of broomcorn millet.</title>
        <authorList>
            <person name="Zou C."/>
            <person name="Miki D."/>
            <person name="Li D."/>
            <person name="Tang Q."/>
            <person name="Xiao L."/>
            <person name="Rajput S."/>
            <person name="Deng P."/>
            <person name="Jia W."/>
            <person name="Huang R."/>
            <person name="Zhang M."/>
            <person name="Sun Y."/>
            <person name="Hu J."/>
            <person name="Fu X."/>
            <person name="Schnable P.S."/>
            <person name="Li F."/>
            <person name="Zhang H."/>
            <person name="Feng B."/>
            <person name="Zhu X."/>
            <person name="Liu R."/>
            <person name="Schnable J.C."/>
            <person name="Zhu J.-K."/>
            <person name="Zhang H."/>
        </authorList>
    </citation>
    <scope>NUCLEOTIDE SEQUENCE [LARGE SCALE GENOMIC DNA]</scope>
</reference>
<gene>
    <name evidence="3" type="ORF">C2845_PM04G07730</name>
</gene>
<dbReference type="InterPro" id="IPR006566">
    <property type="entry name" value="FBD"/>
</dbReference>
<dbReference type="Pfam" id="PF24758">
    <property type="entry name" value="LRR_At5g56370"/>
    <property type="match status" value="1"/>
</dbReference>
<dbReference type="OrthoDB" id="1425134at2759"/>
<dbReference type="InterPro" id="IPR055411">
    <property type="entry name" value="LRR_FXL15/At3g58940/PEG3-like"/>
</dbReference>
<dbReference type="Pfam" id="PF08387">
    <property type="entry name" value="FBD"/>
    <property type="match status" value="1"/>
</dbReference>
<evidence type="ECO:0000259" key="1">
    <source>
        <dbReference type="Pfam" id="PF08387"/>
    </source>
</evidence>
<evidence type="ECO:0000259" key="2">
    <source>
        <dbReference type="Pfam" id="PF24758"/>
    </source>
</evidence>
<feature type="domain" description="FBD" evidence="1">
    <location>
        <begin position="55"/>
        <end position="97"/>
    </location>
</feature>
<dbReference type="PANTHER" id="PTHR32141:SF179">
    <property type="entry name" value="F-BOX DOMAIN-CONTAINING PROTEIN"/>
    <property type="match status" value="1"/>
</dbReference>
<name>A0A3L6QPX3_PANMI</name>
<organism evidence="3 4">
    <name type="scientific">Panicum miliaceum</name>
    <name type="common">Proso millet</name>
    <name type="synonym">Broomcorn millet</name>
    <dbReference type="NCBI Taxonomy" id="4540"/>
    <lineage>
        <taxon>Eukaryota</taxon>
        <taxon>Viridiplantae</taxon>
        <taxon>Streptophyta</taxon>
        <taxon>Embryophyta</taxon>
        <taxon>Tracheophyta</taxon>
        <taxon>Spermatophyta</taxon>
        <taxon>Magnoliopsida</taxon>
        <taxon>Liliopsida</taxon>
        <taxon>Poales</taxon>
        <taxon>Poaceae</taxon>
        <taxon>PACMAD clade</taxon>
        <taxon>Panicoideae</taxon>
        <taxon>Panicodae</taxon>
        <taxon>Paniceae</taxon>
        <taxon>Panicinae</taxon>
        <taxon>Panicum</taxon>
        <taxon>Panicum sect. Panicum</taxon>
    </lineage>
</organism>
<accession>A0A3L6QPX3</accession>
<sequence length="154" mass="17886">MATVMRSVKDLAILNGNLSLDLIINFMRCFPCLEKLYIKTNAWGMENMQADKPLDRIECLDLHLKRTVMGFYIGKKSHVDIASFFILNSRVLESMKLVAETYQVQNKKWAENQRKQLQLENRASSCAQIEFATFHCFSCPKDIHELSDPFEYVL</sequence>
<feature type="domain" description="F-box/LRR-repeat protein 15/At3g58940/PEG3-like LRR" evidence="2">
    <location>
        <begin position="2"/>
        <end position="38"/>
    </location>
</feature>